<protein>
    <submittedName>
        <fullName evidence="1">Imm upregulated 6</fullName>
    </submittedName>
</protein>
<name>D8LL11_ECTSI</name>
<sequence>MAAIRGSQEDYLVEGPLDTVFVAARNHP</sequence>
<evidence type="ECO:0000313" key="2">
    <source>
        <dbReference type="Proteomes" id="UP000002630"/>
    </source>
</evidence>
<proteinExistence type="predicted"/>
<evidence type="ECO:0000313" key="1">
    <source>
        <dbReference type="EMBL" id="CBN80144.1"/>
    </source>
</evidence>
<reference evidence="1 2" key="1">
    <citation type="journal article" date="2010" name="Nature">
        <title>The Ectocarpus genome and the independent evolution of multicellularity in brown algae.</title>
        <authorList>
            <person name="Cock J.M."/>
            <person name="Sterck L."/>
            <person name="Rouze P."/>
            <person name="Scornet D."/>
            <person name="Allen A.E."/>
            <person name="Amoutzias G."/>
            <person name="Anthouard V."/>
            <person name="Artiguenave F."/>
            <person name="Aury J.M."/>
            <person name="Badger J.H."/>
            <person name="Beszteri B."/>
            <person name="Billiau K."/>
            <person name="Bonnet E."/>
            <person name="Bothwell J.H."/>
            <person name="Bowler C."/>
            <person name="Boyen C."/>
            <person name="Brownlee C."/>
            <person name="Carrano C.J."/>
            <person name="Charrier B."/>
            <person name="Cho G.Y."/>
            <person name="Coelho S.M."/>
            <person name="Collen J."/>
            <person name="Corre E."/>
            <person name="Da Silva C."/>
            <person name="Delage L."/>
            <person name="Delaroque N."/>
            <person name="Dittami S.M."/>
            <person name="Doulbeau S."/>
            <person name="Elias M."/>
            <person name="Farnham G."/>
            <person name="Gachon C.M."/>
            <person name="Gschloessl B."/>
            <person name="Heesch S."/>
            <person name="Jabbari K."/>
            <person name="Jubin C."/>
            <person name="Kawai H."/>
            <person name="Kimura K."/>
            <person name="Kloareg B."/>
            <person name="Kupper F.C."/>
            <person name="Lang D."/>
            <person name="Le Bail A."/>
            <person name="Leblanc C."/>
            <person name="Lerouge P."/>
            <person name="Lohr M."/>
            <person name="Lopez P.J."/>
            <person name="Martens C."/>
            <person name="Maumus F."/>
            <person name="Michel G."/>
            <person name="Miranda-Saavedra D."/>
            <person name="Morales J."/>
            <person name="Moreau H."/>
            <person name="Motomura T."/>
            <person name="Nagasato C."/>
            <person name="Napoli C.A."/>
            <person name="Nelson D.R."/>
            <person name="Nyvall-Collen P."/>
            <person name="Peters A.F."/>
            <person name="Pommier C."/>
            <person name="Potin P."/>
            <person name="Poulain J."/>
            <person name="Quesneville H."/>
            <person name="Read B."/>
            <person name="Rensing S.A."/>
            <person name="Ritter A."/>
            <person name="Rousvoal S."/>
            <person name="Samanta M."/>
            <person name="Samson G."/>
            <person name="Schroeder D.C."/>
            <person name="Segurens B."/>
            <person name="Strittmatter M."/>
            <person name="Tonon T."/>
            <person name="Tregear J.W."/>
            <person name="Valentin K."/>
            <person name="von Dassow P."/>
            <person name="Yamagishi T."/>
            <person name="Van de Peer Y."/>
            <person name="Wincker P."/>
        </authorList>
    </citation>
    <scope>NUCLEOTIDE SEQUENCE [LARGE SCALE GENOMIC DNA]</scope>
    <source>
        <strain evidence="2">Ec32 / CCAP1310/4</strain>
    </source>
</reference>
<accession>D8LL11</accession>
<dbReference type="EMBL" id="FN649760">
    <property type="protein sequence ID" value="CBN80144.1"/>
    <property type="molecule type" value="Genomic_DNA"/>
</dbReference>
<dbReference type="AlphaFoldDB" id="D8LL11"/>
<dbReference type="Proteomes" id="UP000002630">
    <property type="component" value="Unassembled WGS sequence"/>
</dbReference>
<gene>
    <name evidence="1" type="ORF">Esi_0031_0170</name>
</gene>
<organism evidence="1 2">
    <name type="scientific">Ectocarpus siliculosus</name>
    <name type="common">Brown alga</name>
    <name type="synonym">Conferva siliculosa</name>
    <dbReference type="NCBI Taxonomy" id="2880"/>
    <lineage>
        <taxon>Eukaryota</taxon>
        <taxon>Sar</taxon>
        <taxon>Stramenopiles</taxon>
        <taxon>Ochrophyta</taxon>
        <taxon>PX clade</taxon>
        <taxon>Phaeophyceae</taxon>
        <taxon>Ectocarpales</taxon>
        <taxon>Ectocarpaceae</taxon>
        <taxon>Ectocarpus</taxon>
    </lineage>
</organism>
<dbReference type="InParanoid" id="D8LL11"/>
<keyword evidence="2" id="KW-1185">Reference proteome</keyword>